<proteinExistence type="predicted"/>
<gene>
    <name evidence="2" type="primary">36</name>
    <name evidence="2" type="ORF">SEA_DARDANUS_36</name>
</gene>
<reference evidence="2 3" key="1">
    <citation type="submission" date="2019-05" db="EMBL/GenBank/DDBJ databases">
        <authorList>
            <person name="Bordelon H.A."/>
            <person name="Brister E.M."/>
            <person name="Bryans A.M."/>
            <person name="Calk A.E."/>
            <person name="Capers C."/>
            <person name="Corrent J.M."/>
            <person name="Delphin C.N."/>
            <person name="Erbelding G.W."/>
            <person name="Gottschalck B.A."/>
            <person name="Hale B.T."/>
            <person name="Jones N.T."/>
            <person name="Mire A.R."/>
            <person name="Perkins A.R."/>
            <person name="Quackenbush R.D."/>
            <person name="Rogers C.S."/>
            <person name="Stewart N.C."/>
            <person name="Threeton H.N."/>
            <person name="Wiggins Z.F."/>
            <person name="Hancock A.M."/>
            <person name="Gissendanner C.R."/>
            <person name="Findley A.M."/>
            <person name="Wills S.J."/>
            <person name="Clifford K.A."/>
            <person name="Elmore F.L."/>
            <person name="Knight M.S."/>
            <person name="Le K."/>
            <person name="Lobaina D."/>
            <person name="Nougues D."/>
            <person name="Salama A."/>
            <person name="Stoeber S.D."/>
            <person name="Sweeney K.J."/>
            <person name="Truong T.G."/>
            <person name="Alvaro L.E."/>
            <person name="Isern S."/>
            <person name="Michael S.F."/>
            <person name="Monti D.L."/>
            <person name="Garlena R.A."/>
            <person name="Russell D.A."/>
            <person name="Pope W.H."/>
            <person name="Jacobs-Sera D."/>
            <person name="Hatfull G.F."/>
        </authorList>
    </citation>
    <scope>NUCLEOTIDE SEQUENCE [LARGE SCALE GENOMIC DNA]</scope>
</reference>
<feature type="region of interest" description="Disordered" evidence="1">
    <location>
        <begin position="96"/>
        <end position="137"/>
    </location>
</feature>
<dbReference type="GeneID" id="63911642"/>
<evidence type="ECO:0000313" key="2">
    <source>
        <dbReference type="EMBL" id="QDH85073.1"/>
    </source>
</evidence>
<dbReference type="Proteomes" id="UP000318136">
    <property type="component" value="Segment"/>
</dbReference>
<evidence type="ECO:0000256" key="1">
    <source>
        <dbReference type="SAM" id="MobiDB-lite"/>
    </source>
</evidence>
<dbReference type="EMBL" id="MN010758">
    <property type="protein sequence ID" value="QDH85073.1"/>
    <property type="molecule type" value="Genomic_DNA"/>
</dbReference>
<name>A0A514CX31_9CAUD</name>
<keyword evidence="3" id="KW-1185">Reference proteome</keyword>
<evidence type="ECO:0000313" key="3">
    <source>
        <dbReference type="Proteomes" id="UP000318136"/>
    </source>
</evidence>
<organism evidence="2 3">
    <name type="scientific">Gordonia phage Dardanus</name>
    <dbReference type="NCBI Taxonomy" id="2588489"/>
    <lineage>
        <taxon>Viruses</taxon>
        <taxon>Duplodnaviria</taxon>
        <taxon>Heunggongvirae</taxon>
        <taxon>Uroviricota</taxon>
        <taxon>Caudoviricetes</taxon>
        <taxon>Ruthgordonvirinae</taxon>
        <taxon>Dardanusvirus</taxon>
        <taxon>Dardanusvirus dardanus</taxon>
    </lineage>
</organism>
<dbReference type="RefSeq" id="YP_010050904.1">
    <property type="nucleotide sequence ID" value="NC_054435.1"/>
</dbReference>
<protein>
    <submittedName>
        <fullName evidence="2">Immunity repressor</fullName>
    </submittedName>
</protein>
<accession>A0A514CX31</accession>
<dbReference type="KEGG" id="vg:63911642"/>
<feature type="compositionally biased region" description="Low complexity" evidence="1">
    <location>
        <begin position="119"/>
        <end position="130"/>
    </location>
</feature>
<sequence>MDDFRDYLEAVIGRRPTREELAIATGVSAATIGRRKDEGFSLDEMLAILDYFGESRTAALIALGTLDLRDVMDQVGADGRLVDTTSTAELAAEVARRLGNEAGDSSDMQRGRTPKAGRSRPTSRPSRLTSCATRPRR</sequence>